<dbReference type="GO" id="GO:0016747">
    <property type="term" value="F:acyltransferase activity, transferring groups other than amino-acyl groups"/>
    <property type="evidence" value="ECO:0007669"/>
    <property type="project" value="InterPro"/>
</dbReference>
<dbReference type="Gene3D" id="3.40.630.30">
    <property type="match status" value="1"/>
</dbReference>
<proteinExistence type="predicted"/>
<gene>
    <name evidence="4" type="ORF">FNH06_32175</name>
</gene>
<evidence type="ECO:0000313" key="4">
    <source>
        <dbReference type="EMBL" id="TVT17259.1"/>
    </source>
</evidence>
<dbReference type="CDD" id="cd04301">
    <property type="entry name" value="NAT_SF"/>
    <property type="match status" value="1"/>
</dbReference>
<dbReference type="InterPro" id="IPR050832">
    <property type="entry name" value="Bact_Acetyltransf"/>
</dbReference>
<dbReference type="EMBL" id="VJZA01000083">
    <property type="protein sequence ID" value="TVT17259.1"/>
    <property type="molecule type" value="Genomic_DNA"/>
</dbReference>
<evidence type="ECO:0000259" key="3">
    <source>
        <dbReference type="PROSITE" id="PS51186"/>
    </source>
</evidence>
<dbReference type="PANTHER" id="PTHR43877">
    <property type="entry name" value="AMINOALKYLPHOSPHONATE N-ACETYLTRANSFERASE-RELATED-RELATED"/>
    <property type="match status" value="1"/>
</dbReference>
<organism evidence="4 5">
    <name type="scientific">Amycolatopsis acidiphila</name>
    <dbReference type="NCBI Taxonomy" id="715473"/>
    <lineage>
        <taxon>Bacteria</taxon>
        <taxon>Bacillati</taxon>
        <taxon>Actinomycetota</taxon>
        <taxon>Actinomycetes</taxon>
        <taxon>Pseudonocardiales</taxon>
        <taxon>Pseudonocardiaceae</taxon>
        <taxon>Amycolatopsis</taxon>
    </lineage>
</organism>
<dbReference type="Proteomes" id="UP000318578">
    <property type="component" value="Unassembled WGS sequence"/>
</dbReference>
<keyword evidence="2" id="KW-0012">Acyltransferase</keyword>
<feature type="domain" description="N-acetyltransferase" evidence="3">
    <location>
        <begin position="4"/>
        <end position="152"/>
    </location>
</feature>
<dbReference type="Pfam" id="PF00583">
    <property type="entry name" value="Acetyltransf_1"/>
    <property type="match status" value="1"/>
</dbReference>
<dbReference type="PANTHER" id="PTHR43877:SF2">
    <property type="entry name" value="AMINOALKYLPHOSPHONATE N-ACETYLTRANSFERASE-RELATED"/>
    <property type="match status" value="1"/>
</dbReference>
<reference evidence="4 5" key="1">
    <citation type="submission" date="2019-07" db="EMBL/GenBank/DDBJ databases">
        <title>New species of Amycolatopsis and Streptomyces.</title>
        <authorList>
            <person name="Duangmal K."/>
            <person name="Teo W.F.A."/>
            <person name="Lipun K."/>
        </authorList>
    </citation>
    <scope>NUCLEOTIDE SEQUENCE [LARGE SCALE GENOMIC DNA]</scope>
    <source>
        <strain evidence="4 5">JCM 30562</strain>
    </source>
</reference>
<name>A0A557ZZ19_9PSEU</name>
<keyword evidence="1 4" id="KW-0808">Transferase</keyword>
<dbReference type="AlphaFoldDB" id="A0A557ZZ19"/>
<dbReference type="OrthoDB" id="4936934at2"/>
<evidence type="ECO:0000313" key="5">
    <source>
        <dbReference type="Proteomes" id="UP000318578"/>
    </source>
</evidence>
<evidence type="ECO:0000256" key="2">
    <source>
        <dbReference type="ARBA" id="ARBA00023315"/>
    </source>
</evidence>
<dbReference type="SUPFAM" id="SSF55729">
    <property type="entry name" value="Acyl-CoA N-acyltransferases (Nat)"/>
    <property type="match status" value="1"/>
</dbReference>
<dbReference type="InterPro" id="IPR000182">
    <property type="entry name" value="GNAT_dom"/>
</dbReference>
<accession>A0A557ZZ19</accession>
<dbReference type="InterPro" id="IPR016181">
    <property type="entry name" value="Acyl_CoA_acyltransferase"/>
</dbReference>
<comment type="caution">
    <text evidence="4">The sequence shown here is derived from an EMBL/GenBank/DDBJ whole genome shotgun (WGS) entry which is preliminary data.</text>
</comment>
<protein>
    <submittedName>
        <fullName evidence="4">GNAT family N-acetyltransferase</fullName>
    </submittedName>
</protein>
<dbReference type="RefSeq" id="WP_144643680.1">
    <property type="nucleotide sequence ID" value="NZ_BNAX01000004.1"/>
</dbReference>
<dbReference type="PROSITE" id="PS51186">
    <property type="entry name" value="GNAT"/>
    <property type="match status" value="1"/>
</dbReference>
<evidence type="ECO:0000256" key="1">
    <source>
        <dbReference type="ARBA" id="ARBA00022679"/>
    </source>
</evidence>
<keyword evidence="5" id="KW-1185">Reference proteome</keyword>
<sequence length="152" mass="16941">MDDLDIHPARDEELSVVAGLRWHWVLDNGDRPATSRDAFAGDFARWARENRGTHRCLVAVREDTVVGMAWLAIVPRVPTPRALDRRSGDVQCVYVLPGERDNGVGGRLIDALLDLARELRLERVTVHSSVRAVPAYERHGFAVSSRLLQAPA</sequence>